<proteinExistence type="predicted"/>
<dbReference type="InterPro" id="IPR051695">
    <property type="entry name" value="Phosphoglycerate_Mutase"/>
</dbReference>
<dbReference type="InterPro" id="IPR013078">
    <property type="entry name" value="His_Pase_superF_clade-1"/>
</dbReference>
<feature type="active site" description="Tele-phosphohistidine intermediate" evidence="2">
    <location>
        <position position="12"/>
    </location>
</feature>
<dbReference type="CDD" id="cd07067">
    <property type="entry name" value="HP_PGM_like"/>
    <property type="match status" value="1"/>
</dbReference>
<name>A0A1H8YWX1_9LACT</name>
<dbReference type="GO" id="GO:0004331">
    <property type="term" value="F:fructose-2,6-bisphosphate 2-phosphatase activity"/>
    <property type="evidence" value="ECO:0007669"/>
    <property type="project" value="TreeGrafter"/>
</dbReference>
<evidence type="ECO:0000256" key="2">
    <source>
        <dbReference type="PIRSR" id="PIRSR613078-1"/>
    </source>
</evidence>
<dbReference type="RefSeq" id="WP_092569584.1">
    <property type="nucleotide sequence ID" value="NZ_CALUDV010000012.1"/>
</dbReference>
<gene>
    <name evidence="4" type="ORF">SAMN04488558_10153</name>
</gene>
<dbReference type="SMART" id="SM00855">
    <property type="entry name" value="PGAM"/>
    <property type="match status" value="1"/>
</dbReference>
<evidence type="ECO:0000313" key="5">
    <source>
        <dbReference type="Proteomes" id="UP000198833"/>
    </source>
</evidence>
<dbReference type="PANTHER" id="PTHR46517">
    <property type="entry name" value="FRUCTOSE-2,6-BISPHOSPHATASE TIGAR"/>
    <property type="match status" value="1"/>
</dbReference>
<protein>
    <submittedName>
        <fullName evidence="4">Probable phosphoglycerate mutase</fullName>
    </submittedName>
</protein>
<dbReference type="AlphaFoldDB" id="A0A1H8YWX1"/>
<dbReference type="Gene3D" id="3.40.50.1240">
    <property type="entry name" value="Phosphoglycerate mutase-like"/>
    <property type="match status" value="1"/>
</dbReference>
<dbReference type="EMBL" id="FOEN01000001">
    <property type="protein sequence ID" value="SEP56551.1"/>
    <property type="molecule type" value="Genomic_DNA"/>
</dbReference>
<reference evidence="4 5" key="1">
    <citation type="submission" date="2016-10" db="EMBL/GenBank/DDBJ databases">
        <authorList>
            <person name="de Groot N.N."/>
        </authorList>
    </citation>
    <scope>NUCLEOTIDE SEQUENCE [LARGE SCALE GENOMIC DNA]</scope>
    <source>
        <strain evidence="4 5">DSM 15695</strain>
    </source>
</reference>
<keyword evidence="5" id="KW-1185">Reference proteome</keyword>
<dbReference type="Pfam" id="PF00300">
    <property type="entry name" value="His_Phos_1"/>
    <property type="match status" value="1"/>
</dbReference>
<organism evidence="4 5">
    <name type="scientific">Ignavigranum ruoffiae</name>
    <dbReference type="NCBI Taxonomy" id="89093"/>
    <lineage>
        <taxon>Bacteria</taxon>
        <taxon>Bacillati</taxon>
        <taxon>Bacillota</taxon>
        <taxon>Bacilli</taxon>
        <taxon>Lactobacillales</taxon>
        <taxon>Aerococcaceae</taxon>
        <taxon>Ignavigranum</taxon>
    </lineage>
</organism>
<feature type="binding site" evidence="3">
    <location>
        <begin position="11"/>
        <end position="18"/>
    </location>
    <ligand>
        <name>substrate</name>
    </ligand>
</feature>
<dbReference type="OrthoDB" id="4131070at2"/>
<dbReference type="InterPro" id="IPR029033">
    <property type="entry name" value="His_PPase_superfam"/>
</dbReference>
<feature type="binding site" evidence="3">
    <location>
        <position position="61"/>
    </location>
    <ligand>
        <name>substrate</name>
    </ligand>
</feature>
<evidence type="ECO:0000256" key="1">
    <source>
        <dbReference type="ARBA" id="ARBA00022801"/>
    </source>
</evidence>
<accession>A0A1H8YWX1</accession>
<sequence>MSNGVTFYFVRHGETYFNFYDRMQGWSNAPLTPKGIENVHRSGRGLADVKFDAVYTSDLQRTIDTALILLEENQFNEGLKIVPMKEFREVFFGSFEGQIAKDVWPQLIKSTSIKYDLPQGSEAEIQYILNTIKELDPYHHAENYVEFWQRVESGLLQLLNKHAGTNQTILVVCHGMTIRNLLNGLIADFNKKEPLDNASVSIVEYRDGQFRLKAYGRTDHFKDVLNDSNQE</sequence>
<dbReference type="STRING" id="89093.SAMN04488558_10153"/>
<evidence type="ECO:0000256" key="3">
    <source>
        <dbReference type="PIRSR" id="PIRSR613078-2"/>
    </source>
</evidence>
<dbReference type="Proteomes" id="UP000198833">
    <property type="component" value="Unassembled WGS sequence"/>
</dbReference>
<dbReference type="GO" id="GO:0043456">
    <property type="term" value="P:regulation of pentose-phosphate shunt"/>
    <property type="evidence" value="ECO:0007669"/>
    <property type="project" value="TreeGrafter"/>
</dbReference>
<dbReference type="PANTHER" id="PTHR46517:SF1">
    <property type="entry name" value="FRUCTOSE-2,6-BISPHOSPHATASE TIGAR"/>
    <property type="match status" value="1"/>
</dbReference>
<dbReference type="GO" id="GO:0005829">
    <property type="term" value="C:cytosol"/>
    <property type="evidence" value="ECO:0007669"/>
    <property type="project" value="TreeGrafter"/>
</dbReference>
<dbReference type="GO" id="GO:0045820">
    <property type="term" value="P:negative regulation of glycolytic process"/>
    <property type="evidence" value="ECO:0007669"/>
    <property type="project" value="TreeGrafter"/>
</dbReference>
<keyword evidence="1" id="KW-0378">Hydrolase</keyword>
<evidence type="ECO:0000313" key="4">
    <source>
        <dbReference type="EMBL" id="SEP56551.1"/>
    </source>
</evidence>
<feature type="active site" description="Proton donor/acceptor" evidence="2">
    <location>
        <position position="89"/>
    </location>
</feature>
<dbReference type="SUPFAM" id="SSF53254">
    <property type="entry name" value="Phosphoglycerate mutase-like"/>
    <property type="match status" value="1"/>
</dbReference>